<dbReference type="EMBL" id="CP032157">
    <property type="protein sequence ID" value="AXY75789.1"/>
    <property type="molecule type" value="Genomic_DNA"/>
</dbReference>
<sequence>MKRYTTHAAWLFIASLVFIACSKNGSRQPELTGTWNWTLTNGGIAPMQSTPASTGIRKSLIINSDKTFKVYINDTLRLTGTYTTETGRCIHDHTNKQFYNFSNYMFACTIEKLTADSLIFAEEAYDGLGYYYTRVSGN</sequence>
<keyword evidence="3" id="KW-1185">Reference proteome</keyword>
<dbReference type="KEGG" id="pseg:D3H65_18165"/>
<evidence type="ECO:0008006" key="4">
    <source>
        <dbReference type="Google" id="ProtNLM"/>
    </source>
</evidence>
<evidence type="ECO:0000313" key="2">
    <source>
        <dbReference type="EMBL" id="AXY75789.1"/>
    </source>
</evidence>
<gene>
    <name evidence="2" type="ORF">D3H65_18165</name>
</gene>
<feature type="signal peptide" evidence="1">
    <location>
        <begin position="1"/>
        <end position="19"/>
    </location>
</feature>
<organism evidence="2 3">
    <name type="scientific">Paraflavitalea soli</name>
    <dbReference type="NCBI Taxonomy" id="2315862"/>
    <lineage>
        <taxon>Bacteria</taxon>
        <taxon>Pseudomonadati</taxon>
        <taxon>Bacteroidota</taxon>
        <taxon>Chitinophagia</taxon>
        <taxon>Chitinophagales</taxon>
        <taxon>Chitinophagaceae</taxon>
        <taxon>Paraflavitalea</taxon>
    </lineage>
</organism>
<name>A0A3B7MR49_9BACT</name>
<dbReference type="Proteomes" id="UP000263900">
    <property type="component" value="Chromosome"/>
</dbReference>
<proteinExistence type="predicted"/>
<keyword evidence="1" id="KW-0732">Signal</keyword>
<protein>
    <recommendedName>
        <fullName evidence="4">Lipocalin-like domain-containing protein</fullName>
    </recommendedName>
</protein>
<accession>A0A3B7MR49</accession>
<dbReference type="PROSITE" id="PS51257">
    <property type="entry name" value="PROKAR_LIPOPROTEIN"/>
    <property type="match status" value="1"/>
</dbReference>
<reference evidence="2 3" key="1">
    <citation type="submission" date="2018-09" db="EMBL/GenBank/DDBJ databases">
        <title>Genome sequencing of strain 6GH32-13.</title>
        <authorList>
            <person name="Weon H.-Y."/>
            <person name="Heo J."/>
            <person name="Kwon S.-W."/>
        </authorList>
    </citation>
    <scope>NUCLEOTIDE SEQUENCE [LARGE SCALE GENOMIC DNA]</scope>
    <source>
        <strain evidence="2 3">5GH32-13</strain>
    </source>
</reference>
<dbReference type="RefSeq" id="WP_119051670.1">
    <property type="nucleotide sequence ID" value="NZ_CP032157.1"/>
</dbReference>
<evidence type="ECO:0000256" key="1">
    <source>
        <dbReference type="SAM" id="SignalP"/>
    </source>
</evidence>
<evidence type="ECO:0000313" key="3">
    <source>
        <dbReference type="Proteomes" id="UP000263900"/>
    </source>
</evidence>
<dbReference type="AlphaFoldDB" id="A0A3B7MR49"/>
<feature type="chain" id="PRO_5017800298" description="Lipocalin-like domain-containing protein" evidence="1">
    <location>
        <begin position="20"/>
        <end position="138"/>
    </location>
</feature>